<organism evidence="1 2">
    <name type="scientific">Modicisalibacter ilicicola DSM 19980</name>
    <dbReference type="NCBI Taxonomy" id="1121942"/>
    <lineage>
        <taxon>Bacteria</taxon>
        <taxon>Pseudomonadati</taxon>
        <taxon>Pseudomonadota</taxon>
        <taxon>Gammaproteobacteria</taxon>
        <taxon>Oceanospirillales</taxon>
        <taxon>Halomonadaceae</taxon>
        <taxon>Modicisalibacter</taxon>
    </lineage>
</organism>
<dbReference type="AlphaFoldDB" id="A0A1M4SV82"/>
<evidence type="ECO:0000313" key="2">
    <source>
        <dbReference type="Proteomes" id="UP000184346"/>
    </source>
</evidence>
<reference evidence="1 2" key="1">
    <citation type="submission" date="2016-11" db="EMBL/GenBank/DDBJ databases">
        <authorList>
            <person name="Jaros S."/>
            <person name="Januszkiewicz K."/>
            <person name="Wedrychowicz H."/>
        </authorList>
    </citation>
    <scope>NUCLEOTIDE SEQUENCE [LARGE SCALE GENOMIC DNA]</scope>
    <source>
        <strain evidence="1 2">DSM 19980</strain>
    </source>
</reference>
<accession>A0A1M4SV82</accession>
<evidence type="ECO:0008006" key="3">
    <source>
        <dbReference type="Google" id="ProtNLM"/>
    </source>
</evidence>
<protein>
    <recommendedName>
        <fullName evidence="3">DUF945 domain-containing protein</fullName>
    </recommendedName>
</protein>
<dbReference type="Pfam" id="PF06097">
    <property type="entry name" value="DUF945"/>
    <property type="match status" value="1"/>
</dbReference>
<sequence length="416" mass="46399">MRKTGLAIVALVVLVAGYLGAQAYSSHVFERELAHTLDRLRDDEQWQVARDRAERGWFLSRGRLRLAPRGDEGWRLSLPYEARHGVLTTRLSGALRLFLSDGGSNDERMLFGDLLDAAEPRWTAAFHTLDRRVEGRLDIAPFEVDVDGERFALGDAVLDLEGRLGDVRVQGRVESLRLDGPDAKITAGPLRLESRYRFADDGSFFQQRNELTLERLDFRGSKRQDVTLSGVRYSDETRLDEQLRVDLAISLDEAQASGERLLSGNLKARLDRIDGQAARRLVEQVKAILQEQGGEVTALDEAQVERIEPALLSALGDSPRFILEGVTLTSPLFGVDVRGSGELIFDGQDSQALNLDALLEGDAEPWRERLNGRFSWHGVPPLLALQLGLPPETRQIELRIEQGRLLVNGQPLASVR</sequence>
<dbReference type="STRING" id="1121942.SAMN02745148_00239"/>
<proteinExistence type="predicted"/>
<dbReference type="Proteomes" id="UP000184346">
    <property type="component" value="Unassembled WGS sequence"/>
</dbReference>
<evidence type="ECO:0000313" key="1">
    <source>
        <dbReference type="EMBL" id="SHE36132.1"/>
    </source>
</evidence>
<dbReference type="EMBL" id="FQUJ01000002">
    <property type="protein sequence ID" value="SHE36132.1"/>
    <property type="molecule type" value="Genomic_DNA"/>
</dbReference>
<dbReference type="InterPro" id="IPR010352">
    <property type="entry name" value="DUF945"/>
</dbReference>
<gene>
    <name evidence="1" type="ORF">SAMN02745148_00239</name>
</gene>
<keyword evidence="2" id="KW-1185">Reference proteome</keyword>
<name>A0A1M4SV82_9GAMM</name>
<dbReference type="RefSeq" id="WP_072818870.1">
    <property type="nucleotide sequence ID" value="NZ_FQUJ01000002.1"/>
</dbReference>